<evidence type="ECO:0000313" key="3">
    <source>
        <dbReference type="Proteomes" id="UP001345963"/>
    </source>
</evidence>
<comment type="caution">
    <text evidence="2">The sequence shown here is derived from an EMBL/GenBank/DDBJ whole genome shotgun (WGS) entry which is preliminary data.</text>
</comment>
<protein>
    <submittedName>
        <fullName evidence="2">Uncharacterized protein</fullName>
    </submittedName>
</protein>
<feature type="transmembrane region" description="Helical" evidence="1">
    <location>
        <begin position="50"/>
        <end position="67"/>
    </location>
</feature>
<keyword evidence="3" id="KW-1185">Reference proteome</keyword>
<dbReference type="EMBL" id="JAHUTI010040039">
    <property type="protein sequence ID" value="MED6244942.1"/>
    <property type="molecule type" value="Genomic_DNA"/>
</dbReference>
<keyword evidence="1" id="KW-1133">Transmembrane helix</keyword>
<evidence type="ECO:0000256" key="1">
    <source>
        <dbReference type="SAM" id="Phobius"/>
    </source>
</evidence>
<sequence>MFCSDFVSCVCFLSYLHPSVGPMVHASSQLSSIHLIIYSTCFHFTNHPPSLVFILLSLVIVCWIPLLPHQYHARYFFRIALYLAPSIFPSTLIPVPSQEKHPHSMILSLPCVTVEDKMFRVMCSVSFCPHIAFFPLA</sequence>
<evidence type="ECO:0000313" key="2">
    <source>
        <dbReference type="EMBL" id="MED6244942.1"/>
    </source>
</evidence>
<accession>A0ABU7B357</accession>
<feature type="transmembrane region" description="Helical" evidence="1">
    <location>
        <begin position="79"/>
        <end position="97"/>
    </location>
</feature>
<dbReference type="Proteomes" id="UP001345963">
    <property type="component" value="Unassembled WGS sequence"/>
</dbReference>
<name>A0ABU7B357_9TELE</name>
<gene>
    <name evidence="2" type="ORF">ATANTOWER_028127</name>
</gene>
<keyword evidence="1" id="KW-0472">Membrane</keyword>
<organism evidence="2 3">
    <name type="scientific">Ataeniobius toweri</name>
    <dbReference type="NCBI Taxonomy" id="208326"/>
    <lineage>
        <taxon>Eukaryota</taxon>
        <taxon>Metazoa</taxon>
        <taxon>Chordata</taxon>
        <taxon>Craniata</taxon>
        <taxon>Vertebrata</taxon>
        <taxon>Euteleostomi</taxon>
        <taxon>Actinopterygii</taxon>
        <taxon>Neopterygii</taxon>
        <taxon>Teleostei</taxon>
        <taxon>Neoteleostei</taxon>
        <taxon>Acanthomorphata</taxon>
        <taxon>Ovalentaria</taxon>
        <taxon>Atherinomorphae</taxon>
        <taxon>Cyprinodontiformes</taxon>
        <taxon>Goodeidae</taxon>
        <taxon>Ataeniobius</taxon>
    </lineage>
</organism>
<keyword evidence="1" id="KW-0812">Transmembrane</keyword>
<reference evidence="2 3" key="1">
    <citation type="submission" date="2021-07" db="EMBL/GenBank/DDBJ databases">
        <authorList>
            <person name="Palmer J.M."/>
        </authorList>
    </citation>
    <scope>NUCLEOTIDE SEQUENCE [LARGE SCALE GENOMIC DNA]</scope>
    <source>
        <strain evidence="2 3">AT_MEX2019</strain>
        <tissue evidence="2">Muscle</tissue>
    </source>
</reference>
<proteinExistence type="predicted"/>